<comment type="caution">
    <text evidence="4">The sequence shown here is derived from an EMBL/GenBank/DDBJ whole genome shotgun (WGS) entry which is preliminary data.</text>
</comment>
<dbReference type="SUPFAM" id="SSF49764">
    <property type="entry name" value="HSP20-like chaperones"/>
    <property type="match status" value="1"/>
</dbReference>
<dbReference type="PANTHER" id="PTHR11527">
    <property type="entry name" value="HEAT-SHOCK PROTEIN 20 FAMILY MEMBER"/>
    <property type="match status" value="1"/>
</dbReference>
<dbReference type="Gene3D" id="2.60.40.790">
    <property type="match status" value="1"/>
</dbReference>
<gene>
    <name evidence="4" type="ORF">AAG747_04925</name>
</gene>
<dbReference type="RefSeq" id="WP_346820024.1">
    <property type="nucleotide sequence ID" value="NZ_JBDKWZ010000002.1"/>
</dbReference>
<keyword evidence="5" id="KW-1185">Reference proteome</keyword>
<dbReference type="Pfam" id="PF00011">
    <property type="entry name" value="HSP20"/>
    <property type="match status" value="1"/>
</dbReference>
<accession>A0AAW9S2W0</accession>
<dbReference type="PROSITE" id="PS01031">
    <property type="entry name" value="SHSP"/>
    <property type="match status" value="1"/>
</dbReference>
<name>A0AAW9S2W0_9BACT</name>
<evidence type="ECO:0000256" key="2">
    <source>
        <dbReference type="RuleBase" id="RU003616"/>
    </source>
</evidence>
<dbReference type="InterPro" id="IPR031107">
    <property type="entry name" value="Small_HSP"/>
</dbReference>
<proteinExistence type="inferred from homology"/>
<sequence>MGTLMKSGSGFFPDFPSVFEDFFNRGWMGKPTEFTFERNTLPSVNVKETANGFDLEVAAPGMNKNDFKIEFKNDILVISAEKEQKEEEKDKEGNYTRREFSYSSFRRSFTLPEKIVNGDQITADYHEGILSIHIPKVEEAKLKPSKQIRID</sequence>
<comment type="similarity">
    <text evidence="1 2">Belongs to the small heat shock protein (HSP20) family.</text>
</comment>
<dbReference type="InterPro" id="IPR008978">
    <property type="entry name" value="HSP20-like_chaperone"/>
</dbReference>
<reference evidence="4 5" key="1">
    <citation type="submission" date="2024-04" db="EMBL/GenBank/DDBJ databases">
        <title>Novel genus in family Flammeovirgaceae.</title>
        <authorList>
            <person name="Nguyen T.H."/>
            <person name="Vuong T.Q."/>
            <person name="Le H."/>
            <person name="Kim S.-G."/>
        </authorList>
    </citation>
    <scope>NUCLEOTIDE SEQUENCE [LARGE SCALE GENOMIC DNA]</scope>
    <source>
        <strain evidence="4 5">JCM 23209</strain>
    </source>
</reference>
<evidence type="ECO:0000256" key="1">
    <source>
        <dbReference type="PROSITE-ProRule" id="PRU00285"/>
    </source>
</evidence>
<dbReference type="AlphaFoldDB" id="A0AAW9S2W0"/>
<dbReference type="Proteomes" id="UP001403385">
    <property type="component" value="Unassembled WGS sequence"/>
</dbReference>
<evidence type="ECO:0000313" key="4">
    <source>
        <dbReference type="EMBL" id="MEN7547239.1"/>
    </source>
</evidence>
<organism evidence="4 5">
    <name type="scientific">Rapidithrix thailandica</name>
    <dbReference type="NCBI Taxonomy" id="413964"/>
    <lineage>
        <taxon>Bacteria</taxon>
        <taxon>Pseudomonadati</taxon>
        <taxon>Bacteroidota</taxon>
        <taxon>Cytophagia</taxon>
        <taxon>Cytophagales</taxon>
        <taxon>Flammeovirgaceae</taxon>
        <taxon>Rapidithrix</taxon>
    </lineage>
</organism>
<evidence type="ECO:0000259" key="3">
    <source>
        <dbReference type="PROSITE" id="PS01031"/>
    </source>
</evidence>
<dbReference type="EMBL" id="JBDKWZ010000002">
    <property type="protein sequence ID" value="MEN7547239.1"/>
    <property type="molecule type" value="Genomic_DNA"/>
</dbReference>
<protein>
    <submittedName>
        <fullName evidence="4">Hsp20/alpha crystallin family protein</fullName>
    </submittedName>
</protein>
<dbReference type="InterPro" id="IPR002068">
    <property type="entry name" value="A-crystallin/Hsp20_dom"/>
</dbReference>
<dbReference type="CDD" id="cd06464">
    <property type="entry name" value="ACD_sHsps-like"/>
    <property type="match status" value="1"/>
</dbReference>
<feature type="domain" description="SHSP" evidence="3">
    <location>
        <begin position="35"/>
        <end position="151"/>
    </location>
</feature>
<evidence type="ECO:0000313" key="5">
    <source>
        <dbReference type="Proteomes" id="UP001403385"/>
    </source>
</evidence>